<proteinExistence type="predicted"/>
<organism evidence="2 3">
    <name type="scientific">Gemmiger gallinarum</name>
    <dbReference type="NCBI Taxonomy" id="2779354"/>
    <lineage>
        <taxon>Bacteria</taxon>
        <taxon>Bacillati</taxon>
        <taxon>Bacillota</taxon>
        <taxon>Clostridia</taxon>
        <taxon>Eubacteriales</taxon>
        <taxon>Gemmiger</taxon>
    </lineage>
</organism>
<dbReference type="InterPro" id="IPR000182">
    <property type="entry name" value="GNAT_dom"/>
</dbReference>
<dbReference type="SUPFAM" id="SSF55729">
    <property type="entry name" value="Acyl-CoA N-acyltransferases (Nat)"/>
    <property type="match status" value="1"/>
</dbReference>
<name>A0ABR9R1M7_9FIRM</name>
<dbReference type="Proteomes" id="UP000768567">
    <property type="component" value="Unassembled WGS sequence"/>
</dbReference>
<dbReference type="InterPro" id="IPR016181">
    <property type="entry name" value="Acyl_CoA_acyltransferase"/>
</dbReference>
<dbReference type="EMBL" id="JADCKC010000001">
    <property type="protein sequence ID" value="MBE5036990.1"/>
    <property type="molecule type" value="Genomic_DNA"/>
</dbReference>
<evidence type="ECO:0000259" key="1">
    <source>
        <dbReference type="PROSITE" id="PS51186"/>
    </source>
</evidence>
<dbReference type="PROSITE" id="PS51186">
    <property type="entry name" value="GNAT"/>
    <property type="match status" value="1"/>
</dbReference>
<comment type="caution">
    <text evidence="2">The sequence shown here is derived from an EMBL/GenBank/DDBJ whole genome shotgun (WGS) entry which is preliminary data.</text>
</comment>
<reference evidence="2 3" key="1">
    <citation type="submission" date="2020-10" db="EMBL/GenBank/DDBJ databases">
        <title>ChiBAC.</title>
        <authorList>
            <person name="Zenner C."/>
            <person name="Hitch T.C.A."/>
            <person name="Clavel T."/>
        </authorList>
    </citation>
    <scope>NUCLEOTIDE SEQUENCE [LARGE SCALE GENOMIC DNA]</scope>
    <source>
        <strain evidence="2 3">DSM 109015</strain>
    </source>
</reference>
<dbReference type="Pfam" id="PF13673">
    <property type="entry name" value="Acetyltransf_10"/>
    <property type="match status" value="1"/>
</dbReference>
<evidence type="ECO:0000313" key="2">
    <source>
        <dbReference type="EMBL" id="MBE5036990.1"/>
    </source>
</evidence>
<accession>A0ABR9R1M7</accession>
<dbReference type="Gene3D" id="3.40.630.30">
    <property type="match status" value="1"/>
</dbReference>
<feature type="domain" description="N-acetyltransferase" evidence="1">
    <location>
        <begin position="13"/>
        <end position="155"/>
    </location>
</feature>
<sequence>MRPNNLSFPLSGIVLLPADSDALLAAALAVRRAVFTVEHGIPQSVEQDDLDHPGADCAHFLARLGGRDAAALRCIFPAPGVVRLQRFCVLPELRGLGVGKAVLTELENRYRPAMRRVELDAKFRVEGFYKACGYRTVSEIFLEAGAEHVKMVKDL</sequence>
<dbReference type="CDD" id="cd04301">
    <property type="entry name" value="NAT_SF"/>
    <property type="match status" value="1"/>
</dbReference>
<dbReference type="RefSeq" id="WP_193500258.1">
    <property type="nucleotide sequence ID" value="NZ_JADCKC010000001.1"/>
</dbReference>
<protein>
    <submittedName>
        <fullName evidence="2">GNAT family N-acetyltransferase</fullName>
    </submittedName>
</protein>
<keyword evidence="3" id="KW-1185">Reference proteome</keyword>
<gene>
    <name evidence="2" type="ORF">INF35_04225</name>
</gene>
<evidence type="ECO:0000313" key="3">
    <source>
        <dbReference type="Proteomes" id="UP000768567"/>
    </source>
</evidence>